<keyword evidence="3" id="KW-1185">Reference proteome</keyword>
<sequence length="516" mass="56551">MVRFRRLLLIIFVQVLSQSVYFAQGILSAREMDLDQEEESSESAMDTWLGACAAILYAAIQHISAPCWRKIVGRSGSRLTAALGIVAVVCFMVLAAFQQPPYGNLIYGLGAGAGVALVHLYLKHLGSLAGDQAVPLWDMGVVGVGLAFWPLLGCVFISSNGPGLALLPLAAAALHALPITLLLNSSEKLNDQNELKENRGANLDLTHGDVEKAANGPFVRTGGERLSNMYLSNDQSLFFYRVKLRYMVCDVLPGIPEEDEYEQEEEIIACHRHVLQRRSIDEINKYTDENSNLQGNYLVENSPEVITSHKAHRISLCRLNYPLLSVITLFRLGNDTCLTAVIFFLPIYSNYVEAHMPIQEKAFLLSIFGFSMILAEFSILWFITRGNCVSSSLCSVIAKERNRKISGFPIFISIAPLISTFGLFLIWKSKNHDAITVAGLVLGIGSGSCAIILRLLEKKVSSGICQDFTDVAAGVALIGFLPLVKILILKNAIVGYFLFAAGIYILTSLVSLIALR</sequence>
<keyword evidence="1" id="KW-0812">Transmembrane</keyword>
<dbReference type="RefSeq" id="XP_015595041.1">
    <property type="nucleotide sequence ID" value="XM_015739555.2"/>
</dbReference>
<feature type="transmembrane region" description="Helical" evidence="1">
    <location>
        <begin position="134"/>
        <end position="158"/>
    </location>
</feature>
<feature type="signal peptide" evidence="2">
    <location>
        <begin position="1"/>
        <end position="17"/>
    </location>
</feature>
<feature type="transmembrane region" description="Helical" evidence="1">
    <location>
        <begin position="104"/>
        <end position="122"/>
    </location>
</feature>
<feature type="transmembrane region" description="Helical" evidence="1">
    <location>
        <begin position="468"/>
        <end position="488"/>
    </location>
</feature>
<evidence type="ECO:0000313" key="3">
    <source>
        <dbReference type="Proteomes" id="UP000694920"/>
    </source>
</evidence>
<feature type="transmembrane region" description="Helical" evidence="1">
    <location>
        <begin position="48"/>
        <end position="67"/>
    </location>
</feature>
<name>A0AAJ7BUW8_CEPCN</name>
<protein>
    <submittedName>
        <fullName evidence="4">Uncharacterized protein LOC107267617 isoform X1</fullName>
    </submittedName>
</protein>
<keyword evidence="2" id="KW-0732">Signal</keyword>
<feature type="transmembrane region" description="Helical" evidence="1">
    <location>
        <begin position="164"/>
        <end position="183"/>
    </location>
</feature>
<dbReference type="GO" id="GO:0008028">
    <property type="term" value="F:monocarboxylic acid transmembrane transporter activity"/>
    <property type="evidence" value="ECO:0007669"/>
    <property type="project" value="TreeGrafter"/>
</dbReference>
<gene>
    <name evidence="4" type="primary">LOC107267617</name>
</gene>
<dbReference type="KEGG" id="ccin:107267617"/>
<dbReference type="GeneID" id="107267617"/>
<evidence type="ECO:0000256" key="1">
    <source>
        <dbReference type="SAM" id="Phobius"/>
    </source>
</evidence>
<dbReference type="PANTHER" id="PTHR11360">
    <property type="entry name" value="MONOCARBOXYLATE TRANSPORTER"/>
    <property type="match status" value="1"/>
</dbReference>
<proteinExistence type="predicted"/>
<evidence type="ECO:0000256" key="2">
    <source>
        <dbReference type="SAM" id="SignalP"/>
    </source>
</evidence>
<keyword evidence="1" id="KW-0472">Membrane</keyword>
<dbReference type="AlphaFoldDB" id="A0AAJ7BUW8"/>
<dbReference type="PANTHER" id="PTHR11360:SF284">
    <property type="entry name" value="EG:103B4.3 PROTEIN-RELATED"/>
    <property type="match status" value="1"/>
</dbReference>
<dbReference type="InterPro" id="IPR050327">
    <property type="entry name" value="Proton-linked_MCT"/>
</dbReference>
<feature type="transmembrane region" description="Helical" evidence="1">
    <location>
        <begin position="434"/>
        <end position="456"/>
    </location>
</feature>
<organism evidence="3 4">
    <name type="scientific">Cephus cinctus</name>
    <name type="common">Wheat stem sawfly</name>
    <dbReference type="NCBI Taxonomy" id="211228"/>
    <lineage>
        <taxon>Eukaryota</taxon>
        <taxon>Metazoa</taxon>
        <taxon>Ecdysozoa</taxon>
        <taxon>Arthropoda</taxon>
        <taxon>Hexapoda</taxon>
        <taxon>Insecta</taxon>
        <taxon>Pterygota</taxon>
        <taxon>Neoptera</taxon>
        <taxon>Endopterygota</taxon>
        <taxon>Hymenoptera</taxon>
        <taxon>Cephoidea</taxon>
        <taxon>Cephidae</taxon>
        <taxon>Cephus</taxon>
    </lineage>
</organism>
<dbReference type="InterPro" id="IPR036259">
    <property type="entry name" value="MFS_trans_sf"/>
</dbReference>
<feature type="transmembrane region" description="Helical" evidence="1">
    <location>
        <begin position="79"/>
        <end position="98"/>
    </location>
</feature>
<feature type="transmembrane region" description="Helical" evidence="1">
    <location>
        <begin position="405"/>
        <end position="428"/>
    </location>
</feature>
<reference evidence="4" key="1">
    <citation type="submission" date="2025-08" db="UniProtKB">
        <authorList>
            <consortium name="RefSeq"/>
        </authorList>
    </citation>
    <scope>IDENTIFICATION</scope>
</reference>
<feature type="transmembrane region" description="Helical" evidence="1">
    <location>
        <begin position="363"/>
        <end position="384"/>
    </location>
</feature>
<feature type="chain" id="PRO_5042487985" evidence="2">
    <location>
        <begin position="18"/>
        <end position="516"/>
    </location>
</feature>
<feature type="transmembrane region" description="Helical" evidence="1">
    <location>
        <begin position="494"/>
        <end position="515"/>
    </location>
</feature>
<accession>A0AAJ7BUW8</accession>
<dbReference type="SUPFAM" id="SSF103473">
    <property type="entry name" value="MFS general substrate transporter"/>
    <property type="match status" value="1"/>
</dbReference>
<evidence type="ECO:0000313" key="4">
    <source>
        <dbReference type="RefSeq" id="XP_015595041.1"/>
    </source>
</evidence>
<keyword evidence="1" id="KW-1133">Transmembrane helix</keyword>
<dbReference type="Proteomes" id="UP000694920">
    <property type="component" value="Unplaced"/>
</dbReference>